<dbReference type="EMBL" id="JACHGW010000009">
    <property type="protein sequence ID" value="MBB6053870.1"/>
    <property type="molecule type" value="Genomic_DNA"/>
</dbReference>
<feature type="region of interest" description="Disordered" evidence="1">
    <location>
        <begin position="17"/>
        <end position="115"/>
    </location>
</feature>
<dbReference type="Proteomes" id="UP000520814">
    <property type="component" value="Unassembled WGS sequence"/>
</dbReference>
<feature type="compositionally biased region" description="Polar residues" evidence="1">
    <location>
        <begin position="58"/>
        <end position="78"/>
    </location>
</feature>
<keyword evidence="3" id="KW-1185">Reference proteome</keyword>
<evidence type="ECO:0000313" key="2">
    <source>
        <dbReference type="EMBL" id="MBB6053870.1"/>
    </source>
</evidence>
<dbReference type="AlphaFoldDB" id="A0A7W9SVZ9"/>
<evidence type="ECO:0000313" key="3">
    <source>
        <dbReference type="Proteomes" id="UP000520814"/>
    </source>
</evidence>
<protein>
    <submittedName>
        <fullName evidence="2">Uncharacterized protein</fullName>
    </submittedName>
</protein>
<gene>
    <name evidence="2" type="ORF">HNQ39_005717</name>
</gene>
<organism evidence="2 3">
    <name type="scientific">Armatimonas rosea</name>
    <dbReference type="NCBI Taxonomy" id="685828"/>
    <lineage>
        <taxon>Bacteria</taxon>
        <taxon>Bacillati</taxon>
        <taxon>Armatimonadota</taxon>
        <taxon>Armatimonadia</taxon>
        <taxon>Armatimonadales</taxon>
        <taxon>Armatimonadaceae</taxon>
        <taxon>Armatimonas</taxon>
    </lineage>
</organism>
<name>A0A7W9SVZ9_ARMRO</name>
<proteinExistence type="predicted"/>
<accession>A0A7W9SVZ9</accession>
<dbReference type="RefSeq" id="WP_184203958.1">
    <property type="nucleotide sequence ID" value="NZ_JACHGW010000009.1"/>
</dbReference>
<sequence length="187" mass="20455">MSGGLKMPGKGKAALLLSELNAEHAPRPEEVPLPIAEPTRNNETNVTTLQRYNEETNEPTNVVAQQPENARSSDTSNEATKERESAPAKVVTPKRTKGSGEGAARASQGSEREGRLTRALEIAGDDEVAVVTIRVSAKLNKYLDDYVERVNRLDAKRKYRKQDAIAEAFAAFYADHVMPPAPVDEEL</sequence>
<comment type="caution">
    <text evidence="2">The sequence shown here is derived from an EMBL/GenBank/DDBJ whole genome shotgun (WGS) entry which is preliminary data.</text>
</comment>
<feature type="compositionally biased region" description="Polar residues" evidence="1">
    <location>
        <begin position="39"/>
        <end position="51"/>
    </location>
</feature>
<evidence type="ECO:0000256" key="1">
    <source>
        <dbReference type="SAM" id="MobiDB-lite"/>
    </source>
</evidence>
<reference evidence="2 3" key="1">
    <citation type="submission" date="2020-08" db="EMBL/GenBank/DDBJ databases">
        <title>Genomic Encyclopedia of Type Strains, Phase IV (KMG-IV): sequencing the most valuable type-strain genomes for metagenomic binning, comparative biology and taxonomic classification.</title>
        <authorList>
            <person name="Goeker M."/>
        </authorList>
    </citation>
    <scope>NUCLEOTIDE SEQUENCE [LARGE SCALE GENOMIC DNA]</scope>
    <source>
        <strain evidence="2 3">DSM 23562</strain>
    </source>
</reference>
<feature type="compositionally biased region" description="Basic and acidic residues" evidence="1">
    <location>
        <begin position="21"/>
        <end position="30"/>
    </location>
</feature>